<dbReference type="SUPFAM" id="SSF55729">
    <property type="entry name" value="Acyl-CoA N-acyltransferases (Nat)"/>
    <property type="match status" value="1"/>
</dbReference>
<dbReference type="Gene3D" id="3.40.630.30">
    <property type="match status" value="1"/>
</dbReference>
<dbReference type="InterPro" id="IPR040448">
    <property type="entry name" value="PanZ_GNAT"/>
</dbReference>
<dbReference type="STRING" id="507626.LOKO_00560"/>
<reference evidence="2 3" key="1">
    <citation type="journal article" date="2016" name="Genome Announc.">
        <title>Draft Genome Sequence of 'Halomonas chromatireducens' Strain AGD 8-3, a Haloalkaliphilic Chromate- and Selenite-Reducing Gammaproteobacterium.</title>
        <authorList>
            <person name="Sharko F.S."/>
            <person name="Shapovalova A.A."/>
            <person name="Tsygankova S.V."/>
            <person name="Komova A.V."/>
            <person name="Boulygina E.S."/>
            <person name="Teslyuk A.B."/>
            <person name="Gotovtsev P.M."/>
            <person name="Namsaraev Z.B."/>
            <person name="Khijniak T.V."/>
            <person name="Nedoluzhko A.V."/>
            <person name="Vasilov R.G."/>
        </authorList>
    </citation>
    <scope>NUCLEOTIDE SEQUENCE [LARGE SCALE GENOMIC DNA]</scope>
    <source>
        <strain evidence="2 3">AGD 8-3</strain>
    </source>
</reference>
<dbReference type="OrthoDB" id="5736859at2"/>
<keyword evidence="3" id="KW-1185">Reference proteome</keyword>
<dbReference type="Pfam" id="PF12568">
    <property type="entry name" value="PanZ"/>
    <property type="match status" value="1"/>
</dbReference>
<evidence type="ECO:0000259" key="1">
    <source>
        <dbReference type="PROSITE" id="PS51186"/>
    </source>
</evidence>
<evidence type="ECO:0000313" key="2">
    <source>
        <dbReference type="EMBL" id="AMC99651.1"/>
    </source>
</evidence>
<proteinExistence type="predicted"/>
<dbReference type="EMBL" id="CP014226">
    <property type="protein sequence ID" value="AMC99651.1"/>
    <property type="molecule type" value="Genomic_DNA"/>
</dbReference>
<feature type="domain" description="N-acetyltransferase" evidence="1">
    <location>
        <begin position="3"/>
        <end position="146"/>
    </location>
</feature>
<dbReference type="AlphaFoldDB" id="A0A0X8HBN1"/>
<dbReference type="KEGG" id="hco:LOKO_00560"/>
<dbReference type="InterPro" id="IPR000182">
    <property type="entry name" value="GNAT_dom"/>
</dbReference>
<dbReference type="InterPro" id="IPR016181">
    <property type="entry name" value="Acyl_CoA_acyltransferase"/>
</dbReference>
<dbReference type="RefSeq" id="WP_066444753.1">
    <property type="nucleotide sequence ID" value="NZ_CP014226.1"/>
</dbReference>
<accession>A0A0X8HBN1</accession>
<protein>
    <submittedName>
        <fullName evidence="2">Acetyltransferase, GNAT family</fullName>
    </submittedName>
</protein>
<sequence>MPVTLHIVDHAAWALDAQARQDLQRIYADAPAARLSAPVDDFIQHHLEAGHFFGCARFNDRLLGAVAVSADAEAWWLSELCVRKTTRRRGVGSRLLALVSSAAADRGLDLRAPASQLPMADQLLLSRLGYRLHAAGNYFELAPPLQGGGKP</sequence>
<organism evidence="2 3">
    <name type="scientific">Halomonas chromatireducens</name>
    <dbReference type="NCBI Taxonomy" id="507626"/>
    <lineage>
        <taxon>Bacteria</taxon>
        <taxon>Pseudomonadati</taxon>
        <taxon>Pseudomonadota</taxon>
        <taxon>Gammaproteobacteria</taxon>
        <taxon>Oceanospirillales</taxon>
        <taxon>Halomonadaceae</taxon>
        <taxon>Halomonas</taxon>
    </lineage>
</organism>
<dbReference type="PATRIC" id="fig|507626.3.peg.554"/>
<dbReference type="PROSITE" id="PS51186">
    <property type="entry name" value="GNAT"/>
    <property type="match status" value="1"/>
</dbReference>
<evidence type="ECO:0000313" key="3">
    <source>
        <dbReference type="Proteomes" id="UP000063387"/>
    </source>
</evidence>
<keyword evidence="2" id="KW-0808">Transferase</keyword>
<name>A0A0X8HBN1_9GAMM</name>
<gene>
    <name evidence="2" type="ORF">LOKO_00560</name>
</gene>
<reference evidence="2 3" key="2">
    <citation type="submission" date="2016-02" db="EMBL/GenBank/DDBJ databases">
        <authorList>
            <person name="Wen L."/>
            <person name="He K."/>
            <person name="Yang H."/>
        </authorList>
    </citation>
    <scope>NUCLEOTIDE SEQUENCE [LARGE SCALE GENOMIC DNA]</scope>
    <source>
        <strain evidence="2 3">AGD 8-3</strain>
    </source>
</reference>
<dbReference type="CDD" id="cd04301">
    <property type="entry name" value="NAT_SF"/>
    <property type="match status" value="1"/>
</dbReference>
<dbReference type="GO" id="GO:0016747">
    <property type="term" value="F:acyltransferase activity, transferring groups other than amino-acyl groups"/>
    <property type="evidence" value="ECO:0007669"/>
    <property type="project" value="InterPro"/>
</dbReference>
<dbReference type="Proteomes" id="UP000063387">
    <property type="component" value="Chromosome"/>
</dbReference>